<dbReference type="AlphaFoldDB" id="A0A8T2BT13"/>
<name>A0A8T2BT13_ARASU</name>
<evidence type="ECO:0000313" key="3">
    <source>
        <dbReference type="EMBL" id="KAG7589116.1"/>
    </source>
</evidence>
<dbReference type="OrthoDB" id="686784at2759"/>
<keyword evidence="2" id="KW-0472">Membrane</keyword>
<comment type="caution">
    <text evidence="3">The sequence shown here is derived from an EMBL/GenBank/DDBJ whole genome shotgun (WGS) entry which is preliminary data.</text>
</comment>
<keyword evidence="2" id="KW-0812">Transmembrane</keyword>
<proteinExistence type="predicted"/>
<organism evidence="3 4">
    <name type="scientific">Arabidopsis suecica</name>
    <name type="common">Swedish thale-cress</name>
    <name type="synonym">Cardaminopsis suecica</name>
    <dbReference type="NCBI Taxonomy" id="45249"/>
    <lineage>
        <taxon>Eukaryota</taxon>
        <taxon>Viridiplantae</taxon>
        <taxon>Streptophyta</taxon>
        <taxon>Embryophyta</taxon>
        <taxon>Tracheophyta</taxon>
        <taxon>Spermatophyta</taxon>
        <taxon>Magnoliopsida</taxon>
        <taxon>eudicotyledons</taxon>
        <taxon>Gunneridae</taxon>
        <taxon>Pentapetalae</taxon>
        <taxon>rosids</taxon>
        <taxon>malvids</taxon>
        <taxon>Brassicales</taxon>
        <taxon>Brassicaceae</taxon>
        <taxon>Camelineae</taxon>
        <taxon>Arabidopsis</taxon>
    </lineage>
</organism>
<dbReference type="EMBL" id="JAEFBJ010000007">
    <property type="protein sequence ID" value="KAG7589116.1"/>
    <property type="molecule type" value="Genomic_DNA"/>
</dbReference>
<feature type="region of interest" description="Disordered" evidence="1">
    <location>
        <begin position="50"/>
        <end position="80"/>
    </location>
</feature>
<dbReference type="Proteomes" id="UP000694251">
    <property type="component" value="Chromosome 7"/>
</dbReference>
<sequence length="185" mass="21146">MFFRVMKMEDLNILEFCKNGLVLTGGTRESFQIDLHEIKERFELNSAFSGEDSCPATNPTTCSSPPSPPPPSSSSSSSISYDSTNYRKFEGLDVNKEDLLDQSLDVLYEKEVNERLAFIVAAFNKDLQHEFIEKSRHKIKRKHGRKLLPPKNATNKEVKSKGIRFILQFNFIFFLSLINSLLIYG</sequence>
<evidence type="ECO:0000256" key="1">
    <source>
        <dbReference type="SAM" id="MobiDB-lite"/>
    </source>
</evidence>
<reference evidence="3 4" key="1">
    <citation type="submission" date="2020-12" db="EMBL/GenBank/DDBJ databases">
        <title>Concerted genomic and epigenomic changes stabilize Arabidopsis allopolyploids.</title>
        <authorList>
            <person name="Chen Z."/>
        </authorList>
    </citation>
    <scope>NUCLEOTIDE SEQUENCE [LARGE SCALE GENOMIC DNA]</scope>
    <source>
        <strain evidence="3">As9502</strain>
        <tissue evidence="3">Leaf</tissue>
    </source>
</reference>
<feature type="transmembrane region" description="Helical" evidence="2">
    <location>
        <begin position="165"/>
        <end position="184"/>
    </location>
</feature>
<evidence type="ECO:0000256" key="2">
    <source>
        <dbReference type="SAM" id="Phobius"/>
    </source>
</evidence>
<evidence type="ECO:0000313" key="4">
    <source>
        <dbReference type="Proteomes" id="UP000694251"/>
    </source>
</evidence>
<gene>
    <name evidence="3" type="ORF">ISN44_As07g014300</name>
</gene>
<keyword evidence="4" id="KW-1185">Reference proteome</keyword>
<keyword evidence="2" id="KW-1133">Transmembrane helix</keyword>
<accession>A0A8T2BT13</accession>
<protein>
    <submittedName>
        <fullName evidence="3">Uncharacterized protein</fullName>
    </submittedName>
</protein>